<protein>
    <submittedName>
        <fullName evidence="2">Uncharacterized protein</fullName>
    </submittedName>
</protein>
<reference evidence="2 3" key="1">
    <citation type="journal article" date="2019" name="Nat. Ecol. Evol.">
        <title>Megaphylogeny resolves global patterns of mushroom evolution.</title>
        <authorList>
            <person name="Varga T."/>
            <person name="Krizsan K."/>
            <person name="Foldi C."/>
            <person name="Dima B."/>
            <person name="Sanchez-Garcia M."/>
            <person name="Sanchez-Ramirez S."/>
            <person name="Szollosi G.J."/>
            <person name="Szarkandi J.G."/>
            <person name="Papp V."/>
            <person name="Albert L."/>
            <person name="Andreopoulos W."/>
            <person name="Angelini C."/>
            <person name="Antonin V."/>
            <person name="Barry K.W."/>
            <person name="Bougher N.L."/>
            <person name="Buchanan P."/>
            <person name="Buyck B."/>
            <person name="Bense V."/>
            <person name="Catcheside P."/>
            <person name="Chovatia M."/>
            <person name="Cooper J."/>
            <person name="Damon W."/>
            <person name="Desjardin D."/>
            <person name="Finy P."/>
            <person name="Geml J."/>
            <person name="Haridas S."/>
            <person name="Hughes K."/>
            <person name="Justo A."/>
            <person name="Karasinski D."/>
            <person name="Kautmanova I."/>
            <person name="Kiss B."/>
            <person name="Kocsube S."/>
            <person name="Kotiranta H."/>
            <person name="LaButti K.M."/>
            <person name="Lechner B.E."/>
            <person name="Liimatainen K."/>
            <person name="Lipzen A."/>
            <person name="Lukacs Z."/>
            <person name="Mihaltcheva S."/>
            <person name="Morgado L.N."/>
            <person name="Niskanen T."/>
            <person name="Noordeloos M.E."/>
            <person name="Ohm R.A."/>
            <person name="Ortiz-Santana B."/>
            <person name="Ovrebo C."/>
            <person name="Racz N."/>
            <person name="Riley R."/>
            <person name="Savchenko A."/>
            <person name="Shiryaev A."/>
            <person name="Soop K."/>
            <person name="Spirin V."/>
            <person name="Szebenyi C."/>
            <person name="Tomsovsky M."/>
            <person name="Tulloss R.E."/>
            <person name="Uehling J."/>
            <person name="Grigoriev I.V."/>
            <person name="Vagvolgyi C."/>
            <person name="Papp T."/>
            <person name="Martin F.M."/>
            <person name="Miettinen O."/>
            <person name="Hibbett D.S."/>
            <person name="Nagy L.G."/>
        </authorList>
    </citation>
    <scope>NUCLEOTIDE SEQUENCE [LARGE SCALE GENOMIC DNA]</scope>
    <source>
        <strain evidence="2 3">CBS 309.79</strain>
    </source>
</reference>
<accession>A0A5C3QZF1</accession>
<feature type="chain" id="PRO_5022968297" evidence="1">
    <location>
        <begin position="16"/>
        <end position="180"/>
    </location>
</feature>
<dbReference type="Proteomes" id="UP000305067">
    <property type="component" value="Unassembled WGS sequence"/>
</dbReference>
<name>A0A5C3QZF1_9AGAR</name>
<evidence type="ECO:0000313" key="3">
    <source>
        <dbReference type="Proteomes" id="UP000305067"/>
    </source>
</evidence>
<feature type="signal peptide" evidence="1">
    <location>
        <begin position="1"/>
        <end position="15"/>
    </location>
</feature>
<gene>
    <name evidence="2" type="ORF">BDV98DRAFT_624087</name>
</gene>
<proteinExistence type="predicted"/>
<organism evidence="2 3">
    <name type="scientific">Pterulicium gracile</name>
    <dbReference type="NCBI Taxonomy" id="1884261"/>
    <lineage>
        <taxon>Eukaryota</taxon>
        <taxon>Fungi</taxon>
        <taxon>Dikarya</taxon>
        <taxon>Basidiomycota</taxon>
        <taxon>Agaricomycotina</taxon>
        <taxon>Agaricomycetes</taxon>
        <taxon>Agaricomycetidae</taxon>
        <taxon>Agaricales</taxon>
        <taxon>Pleurotineae</taxon>
        <taxon>Pterulaceae</taxon>
        <taxon>Pterulicium</taxon>
    </lineage>
</organism>
<evidence type="ECO:0000256" key="1">
    <source>
        <dbReference type="SAM" id="SignalP"/>
    </source>
</evidence>
<dbReference type="EMBL" id="ML178815">
    <property type="protein sequence ID" value="TFL06190.1"/>
    <property type="molecule type" value="Genomic_DNA"/>
</dbReference>
<keyword evidence="3" id="KW-1185">Reference proteome</keyword>
<sequence>MLIPWLLDEATPISAFALALLCGDLRVGQPNDLLVNNRRGSGRTSLCVHTELVTGRPRGSSRFIGKIAHDVAKTLPPVPPSRGISQRLRLVGSLRSALTSLCLSLTCGKRGAIPSGGTEDGRSRDRSPVLRLRAKHEMQHLPELVSIHNLVGFSSRLSGRLYSNDLGIITLATPGRQLHI</sequence>
<dbReference type="AlphaFoldDB" id="A0A5C3QZF1"/>
<evidence type="ECO:0000313" key="2">
    <source>
        <dbReference type="EMBL" id="TFL06190.1"/>
    </source>
</evidence>
<keyword evidence="1" id="KW-0732">Signal</keyword>